<dbReference type="GO" id="GO:0042597">
    <property type="term" value="C:periplasmic space"/>
    <property type="evidence" value="ECO:0007669"/>
    <property type="project" value="UniProtKB-SubCell"/>
</dbReference>
<dbReference type="SUPFAM" id="SSF53850">
    <property type="entry name" value="Periplasmic binding protein-like II"/>
    <property type="match status" value="1"/>
</dbReference>
<evidence type="ECO:0000256" key="3">
    <source>
        <dbReference type="ARBA" id="ARBA00010742"/>
    </source>
</evidence>
<keyword evidence="4" id="KW-0813">Transport</keyword>
<evidence type="ECO:0000313" key="10">
    <source>
        <dbReference type="Proteomes" id="UP000236724"/>
    </source>
</evidence>
<dbReference type="Gene3D" id="3.40.190.10">
    <property type="entry name" value="Periplasmic binding protein-like II"/>
    <property type="match status" value="2"/>
</dbReference>
<evidence type="ECO:0000256" key="7">
    <source>
        <dbReference type="ARBA" id="ARBA00022729"/>
    </source>
</evidence>
<keyword evidence="6" id="KW-0997">Cell inner membrane</keyword>
<dbReference type="CDD" id="cd13553">
    <property type="entry name" value="PBP2_NrtA_CpmA_like"/>
    <property type="match status" value="1"/>
</dbReference>
<evidence type="ECO:0000256" key="2">
    <source>
        <dbReference type="ARBA" id="ARBA00004418"/>
    </source>
</evidence>
<organism evidence="9 10">
    <name type="scientific">Candidatus Venteria ishoeyi</name>
    <dbReference type="NCBI Taxonomy" id="1899563"/>
    <lineage>
        <taxon>Bacteria</taxon>
        <taxon>Pseudomonadati</taxon>
        <taxon>Pseudomonadota</taxon>
        <taxon>Gammaproteobacteria</taxon>
        <taxon>Thiotrichales</taxon>
        <taxon>Thiotrichaceae</taxon>
        <taxon>Venteria</taxon>
    </lineage>
</organism>
<reference evidence="9 10" key="1">
    <citation type="submission" date="2016-10" db="EMBL/GenBank/DDBJ databases">
        <authorList>
            <person name="de Groot N.N."/>
        </authorList>
    </citation>
    <scope>NUCLEOTIDE SEQUENCE [LARGE SCALE GENOMIC DNA]</scope>
    <source>
        <strain evidence="9">MBHS1</strain>
    </source>
</reference>
<dbReference type="InterPro" id="IPR044527">
    <property type="entry name" value="NrtA/CpmA_ABC-bd_dom"/>
</dbReference>
<keyword evidence="7" id="KW-0732">Signal</keyword>
<evidence type="ECO:0000256" key="4">
    <source>
        <dbReference type="ARBA" id="ARBA00022448"/>
    </source>
</evidence>
<proteinExistence type="inferred from homology"/>
<dbReference type="PANTHER" id="PTHR30024">
    <property type="entry name" value="ALIPHATIC SULFONATES-BINDING PROTEIN-RELATED"/>
    <property type="match status" value="1"/>
</dbReference>
<evidence type="ECO:0000256" key="6">
    <source>
        <dbReference type="ARBA" id="ARBA00022519"/>
    </source>
</evidence>
<gene>
    <name evidence="9" type="primary">ssuA_2</name>
    <name evidence="9" type="ORF">MBHS_00984</name>
</gene>
<dbReference type="AlphaFoldDB" id="A0A1H6F6U4"/>
<evidence type="ECO:0000313" key="9">
    <source>
        <dbReference type="EMBL" id="SEH05131.1"/>
    </source>
</evidence>
<keyword evidence="10" id="KW-1185">Reference proteome</keyword>
<dbReference type="GO" id="GO:0012505">
    <property type="term" value="C:endomembrane system"/>
    <property type="evidence" value="ECO:0007669"/>
    <property type="project" value="UniProtKB-SubCell"/>
</dbReference>
<keyword evidence="8" id="KW-0472">Membrane</keyword>
<evidence type="ECO:0000256" key="5">
    <source>
        <dbReference type="ARBA" id="ARBA00022475"/>
    </source>
</evidence>
<comment type="subcellular location">
    <subcellularLocation>
        <location evidence="1">Endomembrane system</location>
    </subcellularLocation>
    <subcellularLocation>
        <location evidence="2">Periplasm</location>
    </subcellularLocation>
</comment>
<dbReference type="Proteomes" id="UP000236724">
    <property type="component" value="Unassembled WGS sequence"/>
</dbReference>
<protein>
    <submittedName>
        <fullName evidence="9">Putative aliphatic sulfonates-binding protein</fullName>
    </submittedName>
</protein>
<dbReference type="Pfam" id="PF13379">
    <property type="entry name" value="NMT1_2"/>
    <property type="match status" value="1"/>
</dbReference>
<sequence>MPFNVWRVIAFILAWLVFISFLHQTLNSESGDRKTIYIGYMPVVTNLAAPLLDYATQEGSGIRFKALKFSSFAEMAEALRHNEIQAALMIAPLSIVLKQQGEDIKVVYIGNRHESSLVTRKDLNIKTLKDLKGKTIAVPMRYSGHNLSILYLLEQQGLSDDIKIVEMNPPDMASALVSGSLDAYYVGEPFAAQTLKSGDANLLHYVEDVWPNFICNLMVVKQDLIEKDAATVEQLVSAAARSGFWAEQNMDDAINVAARYWNQSKDLVRYALTQPKKRIVFNQYIPKQEEMLYLADLMLKYDLIEDNNIGTLVDDRFAKSVKPDNIKDINSILINN</sequence>
<dbReference type="RefSeq" id="WP_103919107.1">
    <property type="nucleotide sequence ID" value="NZ_FMSV02000159.1"/>
</dbReference>
<dbReference type="EMBL" id="FMSV02000159">
    <property type="protein sequence ID" value="SEH05131.1"/>
    <property type="molecule type" value="Genomic_DNA"/>
</dbReference>
<keyword evidence="5" id="KW-1003">Cell membrane</keyword>
<name>A0A1H6F6U4_9GAMM</name>
<accession>A0A1H6F6U4</accession>
<evidence type="ECO:0000256" key="8">
    <source>
        <dbReference type="ARBA" id="ARBA00023136"/>
    </source>
</evidence>
<dbReference type="OrthoDB" id="9789215at2"/>
<evidence type="ECO:0000256" key="1">
    <source>
        <dbReference type="ARBA" id="ARBA00004308"/>
    </source>
</evidence>
<comment type="similarity">
    <text evidence="3">Belongs to the bacterial solute-binding protein SsuA/TauA family.</text>
</comment>
<dbReference type="PANTHER" id="PTHR30024:SF47">
    <property type="entry name" value="TAURINE-BINDING PERIPLASMIC PROTEIN"/>
    <property type="match status" value="1"/>
</dbReference>